<proteinExistence type="predicted"/>
<name>A0A8H4CGZ2_COLGL</name>
<dbReference type="RefSeq" id="XP_045262974.1">
    <property type="nucleotide sequence ID" value="XM_045411553.1"/>
</dbReference>
<keyword evidence="3" id="KW-1185">Reference proteome</keyword>
<reference evidence="2" key="2">
    <citation type="submission" date="2020-03" db="EMBL/GenBank/DDBJ databases">
        <authorList>
            <person name="Fu F.-F."/>
            <person name="Chen J."/>
        </authorList>
    </citation>
    <scope>NUCLEOTIDE SEQUENCE</scope>
    <source>
        <strain evidence="2">Lc1</strain>
    </source>
</reference>
<evidence type="ECO:0000313" key="3">
    <source>
        <dbReference type="Proteomes" id="UP000613401"/>
    </source>
</evidence>
<evidence type="ECO:0000256" key="1">
    <source>
        <dbReference type="SAM" id="MobiDB-lite"/>
    </source>
</evidence>
<feature type="region of interest" description="Disordered" evidence="1">
    <location>
        <begin position="206"/>
        <end position="235"/>
    </location>
</feature>
<reference evidence="2" key="1">
    <citation type="journal article" date="2020" name="Phytopathology">
        <title>Genome sequence and comparative analysis of Colletotrichum gloeosporioides isolated from Liriodendron leaves.</title>
        <authorList>
            <person name="Fu F.F."/>
            <person name="Hao Z."/>
            <person name="Wang P."/>
            <person name="Lu Y."/>
            <person name="Xue L.J."/>
            <person name="Wei G."/>
            <person name="Tian Y."/>
            <person name="Baishi H."/>
            <person name="Xu H."/>
            <person name="Shi J."/>
            <person name="Cheng T."/>
            <person name="Wang G."/>
            <person name="Yi Y."/>
            <person name="Chen J."/>
        </authorList>
    </citation>
    <scope>NUCLEOTIDE SEQUENCE</scope>
    <source>
        <strain evidence="2">Lc1</strain>
    </source>
</reference>
<evidence type="ECO:0000313" key="2">
    <source>
        <dbReference type="EMBL" id="KAF3803815.1"/>
    </source>
</evidence>
<protein>
    <submittedName>
        <fullName evidence="2">Uncharacterized protein</fullName>
    </submittedName>
</protein>
<dbReference type="EMBL" id="WVTB01000053">
    <property type="protein sequence ID" value="KAF3803815.1"/>
    <property type="molecule type" value="Genomic_DNA"/>
</dbReference>
<dbReference type="GeneID" id="69018779"/>
<organism evidence="2 3">
    <name type="scientific">Colletotrichum gloeosporioides</name>
    <name type="common">Anthracnose fungus</name>
    <name type="synonym">Glomerella cingulata</name>
    <dbReference type="NCBI Taxonomy" id="474922"/>
    <lineage>
        <taxon>Eukaryota</taxon>
        <taxon>Fungi</taxon>
        <taxon>Dikarya</taxon>
        <taxon>Ascomycota</taxon>
        <taxon>Pezizomycotina</taxon>
        <taxon>Sordariomycetes</taxon>
        <taxon>Hypocreomycetidae</taxon>
        <taxon>Glomerellales</taxon>
        <taxon>Glomerellaceae</taxon>
        <taxon>Colletotrichum</taxon>
        <taxon>Colletotrichum gloeosporioides species complex</taxon>
    </lineage>
</organism>
<accession>A0A8H4CGZ2</accession>
<dbReference type="Proteomes" id="UP000613401">
    <property type="component" value="Unassembled WGS sequence"/>
</dbReference>
<dbReference type="AlphaFoldDB" id="A0A8H4CGZ2"/>
<sequence length="479" mass="53166">MAPVPRDFIAWKAQVTQQGVGNKTLGEIKSTSGSKIPHSAFLQLRAVWLPDKLASEATGNLHRTGLIGDFKELINTVVTHGFSEADTFHNFLNDICGSGNTTPAPQSDESLVNAPAIEPKFSSFVVPLGQWKLLKPAAQEQVVASTPPLNAIKNTSALPLDYDKPPLPPSFSRELDTNVADITSLLMSQQIETPSKVRVNKSYATPLEESEADGASASPTRSPPESPAFSSGGESEAEAIAQVGGRFRKLRTKYEVQTSNFFSSFFYAFFPHYLTFVWTRYLEVVTEEASYRFGAKHPVASGTAPSPPPIFIARTDGAFYEIGEDGSRKKRGFLPFELKPYCRNEKLDATCREETAEMAAIIYEEFVRDNQHPPSDEQEALDQTHHRFMLSLNRDEFYITVATFTGHYISYISSTATPSNPSNLEAKHLISFQPHGPFSLLVREHMIIFREIMLSMAMKKINHRGSKGQIVLNALQSRR</sequence>
<comment type="caution">
    <text evidence="2">The sequence shown here is derived from an EMBL/GenBank/DDBJ whole genome shotgun (WGS) entry which is preliminary data.</text>
</comment>
<gene>
    <name evidence="2" type="ORF">GCG54_00011653</name>
</gene>